<keyword evidence="2" id="KW-1185">Reference proteome</keyword>
<evidence type="ECO:0000313" key="2">
    <source>
        <dbReference type="Proteomes" id="UP000001460"/>
    </source>
</evidence>
<dbReference type="PANTHER" id="PTHR14418:SF5">
    <property type="entry name" value="CONDENSIN COMPLEX SUBUNIT 3"/>
    <property type="match status" value="1"/>
</dbReference>
<dbReference type="OrthoDB" id="341404at2759"/>
<organism evidence="1 2">
    <name type="scientific">Cryptosporidium muris (strain RN66)</name>
    <dbReference type="NCBI Taxonomy" id="441375"/>
    <lineage>
        <taxon>Eukaryota</taxon>
        <taxon>Sar</taxon>
        <taxon>Alveolata</taxon>
        <taxon>Apicomplexa</taxon>
        <taxon>Conoidasida</taxon>
        <taxon>Coccidia</taxon>
        <taxon>Eucoccidiorida</taxon>
        <taxon>Eimeriorina</taxon>
        <taxon>Cryptosporidiidae</taxon>
        <taxon>Cryptosporidium</taxon>
    </lineage>
</organism>
<reference evidence="1" key="1">
    <citation type="submission" date="2008-06" db="EMBL/GenBank/DDBJ databases">
        <authorList>
            <person name="Lorenzi H."/>
            <person name="Inman J."/>
            <person name="Miller J."/>
            <person name="Schobel S."/>
            <person name="Amedeo P."/>
            <person name="Caler E.V."/>
            <person name="da Silva J."/>
        </authorList>
    </citation>
    <scope>NUCLEOTIDE SEQUENCE [LARGE SCALE GENOMIC DNA]</scope>
    <source>
        <strain evidence="1">RN66</strain>
    </source>
</reference>
<gene>
    <name evidence="1" type="ORF">CMU_011700</name>
</gene>
<dbReference type="InterPro" id="IPR027165">
    <property type="entry name" value="CND3"/>
</dbReference>
<dbReference type="InterPro" id="IPR016024">
    <property type="entry name" value="ARM-type_fold"/>
</dbReference>
<dbReference type="RefSeq" id="XP_002142568.1">
    <property type="nucleotide sequence ID" value="XM_002142532.1"/>
</dbReference>
<sequence>METIFERFQLGIIDRDKALELLENYVNKDNREKFCINIISHIIKEYDLRELQIQNVMNLLVMFACLYKNKKLDLINKLTEELLLVGTNVKDVKVRINSIITFKIFLKIIKDLDLKFEISKGWLSRVLILATSDKSSLVRICAIECLSLLNECKEGLLDILCNSKYHNERIKAMISLSIESLSESELTVYLSRLLDKSPDVRKSLFKVLKKNCILLYNMMNKEMKWSHILIVIQFGLNDRDEQIIKVAIRFLLNYILNNYGNNGQLRLGCALKNFIEDMFFATTNTNDITTPNVEATAELIFQHLIKNCNYNIREFLNEIFHNKIGNLRDSSNIFSKISPGQLLLLRITIQNNIDIIYDEYFLWLSSYNEIIQGISSYSNNPFVIRQILLIANSIDLSDPEIRGTLKDIAKECIQHCPIEDSWNSLETELTPLESLVRIPEGGEWVAYFLHRSALWSSLQLFHKCQDSFESIDDKKFINEIQCIINNIIEPESNDIIVSTSHDFEDQFVLNFLSSKTLLEHLKLERGTNRSCSAVKCDNSIYNSIRDILELRWMRVLFIIEGSLSMVDSMSICVIDYWSNNILRPCISFFLEFNDNSSIPQILFVRCIALISIFEERLNLDTSLVVENRLSYFIQGLKNALEDLENCINNQKGLEEVILSDSLLLAVQCELYVSAITDIIVIRQTNKYNDLSYDIQNDLNTMEALKTIWSIISSEKLATYRLTSISLRGFCKLLLCFQLNNSYQFMMVKNALNSLIYFVYCNNVCNEFEVLIKPQHVINKIFYKEYKSIRNNCEICRVDNIHKKEMCFLIQDIIELIKGNNYEGIKDNCSMYTSSGDKQMILYFISLFITISINHLKCLTIALFDTFNYAISNISRSTCFKSYNEENINKLIVFGIIQISQAFRFHLSNNKEMKIDTQEFNPQFYGIICLMLSAVQYPKYCKKMNIDKQILELLQYMLSITLPEYSGKELNNDSFSVSSELSIYMQVIYSLLKNEIVKIINDKIKQKLLDEIQSIKKKYTLVDIGYEINSDIIKDNLTKAKLEELINFVKYSSTHKRNTGEIVNKRINNENISSNL</sequence>
<dbReference type="PANTHER" id="PTHR14418">
    <property type="entry name" value="CONDENSIN COMPLEX SUBUNIT 3-RELATED"/>
    <property type="match status" value="1"/>
</dbReference>
<evidence type="ECO:0008006" key="3">
    <source>
        <dbReference type="Google" id="ProtNLM"/>
    </source>
</evidence>
<evidence type="ECO:0000313" key="1">
    <source>
        <dbReference type="EMBL" id="EEA08219.1"/>
    </source>
</evidence>
<dbReference type="GeneID" id="6997630"/>
<dbReference type="Proteomes" id="UP000001460">
    <property type="component" value="Unassembled WGS sequence"/>
</dbReference>
<accession>B6AJ28</accession>
<dbReference type="EMBL" id="DS989737">
    <property type="protein sequence ID" value="EEA08219.1"/>
    <property type="molecule type" value="Genomic_DNA"/>
</dbReference>
<dbReference type="SUPFAM" id="SSF48371">
    <property type="entry name" value="ARM repeat"/>
    <property type="match status" value="1"/>
</dbReference>
<dbReference type="Gene3D" id="1.25.10.10">
    <property type="entry name" value="Leucine-rich Repeat Variant"/>
    <property type="match status" value="1"/>
</dbReference>
<dbReference type="InterPro" id="IPR011989">
    <property type="entry name" value="ARM-like"/>
</dbReference>
<dbReference type="VEuPathDB" id="CryptoDB:CMU_011700"/>
<name>B6AJ28_CRYMR</name>
<dbReference type="GO" id="GO:0000796">
    <property type="term" value="C:condensin complex"/>
    <property type="evidence" value="ECO:0007669"/>
    <property type="project" value="InterPro"/>
</dbReference>
<dbReference type="GO" id="GO:0000793">
    <property type="term" value="C:condensed chromosome"/>
    <property type="evidence" value="ECO:0007669"/>
    <property type="project" value="TreeGrafter"/>
</dbReference>
<dbReference type="GO" id="GO:0007076">
    <property type="term" value="P:mitotic chromosome condensation"/>
    <property type="evidence" value="ECO:0007669"/>
    <property type="project" value="InterPro"/>
</dbReference>
<protein>
    <recommendedName>
        <fullName evidence="3">Nuclear condensin complex subunit 3 C-terminal domain-containing protein</fullName>
    </recommendedName>
</protein>
<proteinExistence type="predicted"/>
<dbReference type="AlphaFoldDB" id="B6AJ28"/>